<dbReference type="PATRIC" id="fig|1461693.3.peg.2087"/>
<dbReference type="PANTHER" id="PTHR33371">
    <property type="entry name" value="INTERMEMBRANE PHOSPHOLIPID TRANSPORT SYSTEM BINDING PROTEIN MLAD-RELATED"/>
    <property type="match status" value="1"/>
</dbReference>
<dbReference type="OrthoDB" id="7164001at2"/>
<evidence type="ECO:0000313" key="3">
    <source>
        <dbReference type="Proteomes" id="UP000024836"/>
    </source>
</evidence>
<dbReference type="EMBL" id="AQQY01000006">
    <property type="protein sequence ID" value="KCV81731.1"/>
    <property type="molecule type" value="Genomic_DNA"/>
</dbReference>
<proteinExistence type="predicted"/>
<name>A0A058ZLT3_9RHOB</name>
<protein>
    <recommendedName>
        <fullName evidence="1">Mce/MlaD domain-containing protein</fullName>
    </recommendedName>
</protein>
<organism evidence="2 3">
    <name type="scientific">Actibacterium atlanticum</name>
    <dbReference type="NCBI Taxonomy" id="1461693"/>
    <lineage>
        <taxon>Bacteria</taxon>
        <taxon>Pseudomonadati</taxon>
        <taxon>Pseudomonadota</taxon>
        <taxon>Alphaproteobacteria</taxon>
        <taxon>Rhodobacterales</taxon>
        <taxon>Roseobacteraceae</taxon>
        <taxon>Actibacterium</taxon>
    </lineage>
</organism>
<dbReference type="NCBIfam" id="TIGR04430">
    <property type="entry name" value="OM_asym_MlaD"/>
    <property type="match status" value="1"/>
</dbReference>
<dbReference type="eggNOG" id="COG1463">
    <property type="taxonomic scope" value="Bacteria"/>
</dbReference>
<dbReference type="InterPro" id="IPR030970">
    <property type="entry name" value="ABC_MlaD"/>
</dbReference>
<dbReference type="Proteomes" id="UP000024836">
    <property type="component" value="Unassembled WGS sequence"/>
</dbReference>
<accession>A0A058ZLT3</accession>
<feature type="domain" description="Mce/MlaD" evidence="1">
    <location>
        <begin position="38"/>
        <end position="115"/>
    </location>
</feature>
<comment type="caution">
    <text evidence="2">The sequence shown here is derived from an EMBL/GenBank/DDBJ whole genome shotgun (WGS) entry which is preliminary data.</text>
</comment>
<gene>
    <name evidence="2" type="ORF">ATO10_10310</name>
</gene>
<reference evidence="2 3" key="1">
    <citation type="submission" date="2013-04" db="EMBL/GenBank/DDBJ databases">
        <title>Shimia sp. 22II-S11-Z10 Genome Sequencing.</title>
        <authorList>
            <person name="Lai Q."/>
            <person name="Li G."/>
            <person name="Shao Z."/>
        </authorList>
    </citation>
    <scope>NUCLEOTIDE SEQUENCE [LARGE SCALE GENOMIC DNA]</scope>
    <source>
        <strain evidence="3">22II-S11-Z10</strain>
    </source>
</reference>
<evidence type="ECO:0000259" key="1">
    <source>
        <dbReference type="Pfam" id="PF02470"/>
    </source>
</evidence>
<dbReference type="RefSeq" id="WP_035251189.1">
    <property type="nucleotide sequence ID" value="NZ_AQQY01000006.1"/>
</dbReference>
<sequence length="153" mass="15693">MSESKTEIAVGGAVLAAAVGFVLYLGNATGVGNSSSDNYELTASFRSVQGVSVGTEVKMAGVKVGSITELELNPLTFRADATFTVDSALELPDDSAILISSEGLLGGNFVEILPGGSPFNIEPGGEIEDTQGSVSLVTLLMKFVSRDDGEATQ</sequence>
<dbReference type="PANTHER" id="PTHR33371:SF4">
    <property type="entry name" value="INTERMEMBRANE PHOSPHOLIPID TRANSPORT SYSTEM BINDING PROTEIN MLAD"/>
    <property type="match status" value="1"/>
</dbReference>
<keyword evidence="3" id="KW-1185">Reference proteome</keyword>
<dbReference type="GO" id="GO:0015914">
    <property type="term" value="P:phospholipid transport"/>
    <property type="evidence" value="ECO:0007669"/>
    <property type="project" value="InterPro"/>
</dbReference>
<dbReference type="AlphaFoldDB" id="A0A058ZLT3"/>
<dbReference type="InterPro" id="IPR003399">
    <property type="entry name" value="Mce/MlaD"/>
</dbReference>
<dbReference type="STRING" id="1461693.ATO10_10310"/>
<dbReference type="Pfam" id="PF02470">
    <property type="entry name" value="MlaD"/>
    <property type="match status" value="1"/>
</dbReference>
<dbReference type="InterPro" id="IPR052336">
    <property type="entry name" value="MlaD_Phospholipid_Transporter"/>
</dbReference>
<evidence type="ECO:0000313" key="2">
    <source>
        <dbReference type="EMBL" id="KCV81731.1"/>
    </source>
</evidence>